<dbReference type="VEuPathDB" id="FungiDB:GW608_H07227"/>
<dbReference type="EMBL" id="LLZZ01000116">
    <property type="protein sequence ID" value="KTB04704.1"/>
    <property type="molecule type" value="Genomic_DNA"/>
</dbReference>
<accession>A0A0W0E9A9</accession>
<evidence type="ECO:0000313" key="2">
    <source>
        <dbReference type="Proteomes" id="UP000054886"/>
    </source>
</evidence>
<protein>
    <submittedName>
        <fullName evidence="1">Protein HIM1</fullName>
    </submittedName>
</protein>
<reference evidence="1 2" key="1">
    <citation type="submission" date="2015-10" db="EMBL/GenBank/DDBJ databases">
        <title>Draft genomes sequences of Candida glabrata isolates 1A, 1B, 2A, 2B, 3A and 3B.</title>
        <authorList>
            <person name="Haavelsrud O.E."/>
            <person name="Gaustad P."/>
        </authorList>
    </citation>
    <scope>NUCLEOTIDE SEQUENCE [LARGE SCALE GENOMIC DNA]</scope>
    <source>
        <strain evidence="1">910700640</strain>
    </source>
</reference>
<proteinExistence type="predicted"/>
<dbReference type="VEuPathDB" id="FungiDB:GVI51_H07073"/>
<dbReference type="Gene3D" id="3.40.50.720">
    <property type="entry name" value="NAD(P)-binding Rossmann-like Domain"/>
    <property type="match status" value="1"/>
</dbReference>
<dbReference type="VEuPathDB" id="FungiDB:CAGL0H07161g"/>
<dbReference type="VEuPathDB" id="FungiDB:B1J91_H07161g"/>
<name>A0A0W0E9A9_CANGB</name>
<dbReference type="InterPro" id="IPR014843">
    <property type="entry name" value="Him1/Fmp52"/>
</dbReference>
<gene>
    <name evidence="1" type="ORF">AO440_002201</name>
</gene>
<sequence>MITTNLENTSGSLSREKTFEKNILLFGSTGLTGSLVFEYLLDPCFYLNSAVELRELLLEAIEEGLENVTIKTCLYCFNRKIGEPLDKYLKSPSANSFGPFCFNGSQYHYNKGTCVPLDIDQDIETSNDATFDGFLYYKDKGKNVTGKNPISGEYYGKEYMYYLEYMSAEGNLLKLNFIFNHIQLIIKNSFSWPSVIPIIFSDEVEAISFREKMPLKRYFPLLSDIKTMISTIGTTTNRNKISNTTYNDIDYQLNVDLVKAFSNTDDKSVIIVTSFNNTIISTVSPYFKIKMKLESTLANAITPPLKTLTILRPGPLVGRHSDIYPTNDSILKNSSLFERALLHKKAFLQNMECFVDDIRTGGMSIKASEIVARTFYRIPGSKLLGYCIPAQKVAYAISIAAVDKYLHEEPLTRVVTSEEMDNMK</sequence>
<dbReference type="AlphaFoldDB" id="A0A0W0E9A9"/>
<dbReference type="OMA" id="TIDYINM"/>
<dbReference type="SUPFAM" id="SSF51735">
    <property type="entry name" value="NAD(P)-binding Rossmann-fold domains"/>
    <property type="match status" value="1"/>
</dbReference>
<dbReference type="InterPro" id="IPR036291">
    <property type="entry name" value="NAD(P)-bd_dom_sf"/>
</dbReference>
<comment type="caution">
    <text evidence="1">The sequence shown here is derived from an EMBL/GenBank/DDBJ whole genome shotgun (WGS) entry which is preliminary data.</text>
</comment>
<dbReference type="Proteomes" id="UP000054886">
    <property type="component" value="Unassembled WGS sequence"/>
</dbReference>
<dbReference type="PhylomeDB" id="A0A0W0E9A9"/>
<dbReference type="Pfam" id="PF08732">
    <property type="entry name" value="HIM1"/>
    <property type="match status" value="1"/>
</dbReference>
<evidence type="ECO:0000313" key="1">
    <source>
        <dbReference type="EMBL" id="KTB04704.1"/>
    </source>
</evidence>
<dbReference type="OrthoDB" id="4067292at2759"/>
<dbReference type="VEuPathDB" id="FungiDB:GWK60_H07139"/>
<organism evidence="1 2">
    <name type="scientific">Candida glabrata</name>
    <name type="common">Yeast</name>
    <name type="synonym">Torulopsis glabrata</name>
    <dbReference type="NCBI Taxonomy" id="5478"/>
    <lineage>
        <taxon>Eukaryota</taxon>
        <taxon>Fungi</taxon>
        <taxon>Dikarya</taxon>
        <taxon>Ascomycota</taxon>
        <taxon>Saccharomycotina</taxon>
        <taxon>Saccharomycetes</taxon>
        <taxon>Saccharomycetales</taxon>
        <taxon>Saccharomycetaceae</taxon>
        <taxon>Nakaseomyces</taxon>
    </lineage>
</organism>